<evidence type="ECO:0000313" key="1">
    <source>
        <dbReference type="EMBL" id="MFC4766469.1"/>
    </source>
</evidence>
<sequence length="43" mass="4970">MSVPKKLDQDTANEFKSIFSRLNITKNKVTVDLDNETIEIEDE</sequence>
<dbReference type="Proteomes" id="UP001596002">
    <property type="component" value="Unassembled WGS sequence"/>
</dbReference>
<evidence type="ECO:0000313" key="2">
    <source>
        <dbReference type="Proteomes" id="UP001596002"/>
    </source>
</evidence>
<dbReference type="RefSeq" id="WP_380024344.1">
    <property type="nucleotide sequence ID" value="NZ_JBHSHC010000022.1"/>
</dbReference>
<name>A0ABV9PY54_9BACL</name>
<reference evidence="2" key="1">
    <citation type="journal article" date="2019" name="Int. J. Syst. Evol. Microbiol.">
        <title>The Global Catalogue of Microorganisms (GCM) 10K type strain sequencing project: providing services to taxonomists for standard genome sequencing and annotation.</title>
        <authorList>
            <consortium name="The Broad Institute Genomics Platform"/>
            <consortium name="The Broad Institute Genome Sequencing Center for Infectious Disease"/>
            <person name="Wu L."/>
            <person name="Ma J."/>
        </authorList>
    </citation>
    <scope>NUCLEOTIDE SEQUENCE [LARGE SCALE GENOMIC DNA]</scope>
    <source>
        <strain evidence="2">WYCCWR 12678</strain>
    </source>
</reference>
<protein>
    <recommendedName>
        <fullName evidence="3">Bacillus phage SPbeta YonK domain-containing protein</fullName>
    </recommendedName>
</protein>
<organism evidence="1 2">
    <name type="scientific">Effusibacillus consociatus</name>
    <dbReference type="NCBI Taxonomy" id="1117041"/>
    <lineage>
        <taxon>Bacteria</taxon>
        <taxon>Bacillati</taxon>
        <taxon>Bacillota</taxon>
        <taxon>Bacilli</taxon>
        <taxon>Bacillales</taxon>
        <taxon>Alicyclobacillaceae</taxon>
        <taxon>Effusibacillus</taxon>
    </lineage>
</organism>
<proteinExistence type="predicted"/>
<accession>A0ABV9PY54</accession>
<gene>
    <name evidence="1" type="ORF">ACFO8Q_03600</name>
</gene>
<keyword evidence="2" id="KW-1185">Reference proteome</keyword>
<comment type="caution">
    <text evidence="1">The sequence shown here is derived from an EMBL/GenBank/DDBJ whole genome shotgun (WGS) entry which is preliminary data.</text>
</comment>
<dbReference type="EMBL" id="JBHSHC010000022">
    <property type="protein sequence ID" value="MFC4766469.1"/>
    <property type="molecule type" value="Genomic_DNA"/>
</dbReference>
<evidence type="ECO:0008006" key="3">
    <source>
        <dbReference type="Google" id="ProtNLM"/>
    </source>
</evidence>